<dbReference type="Proteomes" id="UP000566819">
    <property type="component" value="Unassembled WGS sequence"/>
</dbReference>
<dbReference type="AlphaFoldDB" id="A0A8H4RF32"/>
<proteinExistence type="predicted"/>
<dbReference type="OrthoDB" id="9970124at2759"/>
<dbReference type="EMBL" id="JAAMPI010000859">
    <property type="protein sequence ID" value="KAF4628111.1"/>
    <property type="molecule type" value="Genomic_DNA"/>
</dbReference>
<dbReference type="PANTHER" id="PTHR43123:SF1">
    <property type="entry name" value="POLYSACCHARIDE DEACETYLASE-RELATED"/>
    <property type="match status" value="1"/>
</dbReference>
<organism evidence="2 3">
    <name type="scientific">Cudoniella acicularis</name>
    <dbReference type="NCBI Taxonomy" id="354080"/>
    <lineage>
        <taxon>Eukaryota</taxon>
        <taxon>Fungi</taxon>
        <taxon>Dikarya</taxon>
        <taxon>Ascomycota</taxon>
        <taxon>Pezizomycotina</taxon>
        <taxon>Leotiomycetes</taxon>
        <taxon>Helotiales</taxon>
        <taxon>Tricladiaceae</taxon>
        <taxon>Cudoniella</taxon>
    </lineage>
</organism>
<dbReference type="GO" id="GO:0016810">
    <property type="term" value="F:hydrolase activity, acting on carbon-nitrogen (but not peptide) bonds"/>
    <property type="evidence" value="ECO:0007669"/>
    <property type="project" value="InterPro"/>
</dbReference>
<dbReference type="PANTHER" id="PTHR43123">
    <property type="entry name" value="POLYSACCHARIDE DEACETYLASE-RELATED"/>
    <property type="match status" value="1"/>
</dbReference>
<evidence type="ECO:0000313" key="2">
    <source>
        <dbReference type="EMBL" id="KAF4628111.1"/>
    </source>
</evidence>
<reference evidence="2 3" key="1">
    <citation type="submission" date="2020-03" db="EMBL/GenBank/DDBJ databases">
        <title>Draft Genome Sequence of Cudoniella acicularis.</title>
        <authorList>
            <person name="Buettner E."/>
            <person name="Kellner H."/>
        </authorList>
    </citation>
    <scope>NUCLEOTIDE SEQUENCE [LARGE SCALE GENOMIC DNA]</scope>
    <source>
        <strain evidence="2 3">DSM 108380</strain>
    </source>
</reference>
<dbReference type="SUPFAM" id="SSF88713">
    <property type="entry name" value="Glycoside hydrolase/deacetylase"/>
    <property type="match status" value="1"/>
</dbReference>
<dbReference type="GO" id="GO:0005975">
    <property type="term" value="P:carbohydrate metabolic process"/>
    <property type="evidence" value="ECO:0007669"/>
    <property type="project" value="InterPro"/>
</dbReference>
<accession>A0A8H4RF32</accession>
<dbReference type="InterPro" id="IPR002509">
    <property type="entry name" value="NODB_dom"/>
</dbReference>
<gene>
    <name evidence="2" type="ORF">G7Y89_g10043</name>
</gene>
<dbReference type="Pfam" id="PF01522">
    <property type="entry name" value="Polysacc_deac_1"/>
    <property type="match status" value="1"/>
</dbReference>
<evidence type="ECO:0000259" key="1">
    <source>
        <dbReference type="PROSITE" id="PS51677"/>
    </source>
</evidence>
<dbReference type="InterPro" id="IPR011330">
    <property type="entry name" value="Glyco_hydro/deAcase_b/a-brl"/>
</dbReference>
<evidence type="ECO:0000313" key="3">
    <source>
        <dbReference type="Proteomes" id="UP000566819"/>
    </source>
</evidence>
<dbReference type="Gene3D" id="3.20.20.370">
    <property type="entry name" value="Glycoside hydrolase/deacetylase"/>
    <property type="match status" value="1"/>
</dbReference>
<feature type="domain" description="NodB homology" evidence="1">
    <location>
        <begin position="45"/>
        <end position="285"/>
    </location>
</feature>
<sequence>MSTPYDLPSDLSRVKKFEWDDKYDFPRDLVGYGENSFNPQWPGGAKIAVSFVINYEEGAEHTVLNGDLHSETHLWEVLGGAPMIESEYDYGSRSGAIEDNPAVGISSVKNGHDVASHAYRWIDYADMPPEKEKAYIKKEIETIAKICGEPPKGWYYGRLSSRSQALVWEVYKEMDVPLLWDSDSYADDLPYWVDQVSLQIPNFNCLTLSDCNDYKFNVPTGFGSPIHFYDHLKNAFDTLYEEGCEGSPKMMTIALHCWCIGKPGRFWALKKIVEYIASKENVWVATRTQIAEHFREKFPYQKGCLAPGVKRAEAPNTKNGWPAHKEVPQ</sequence>
<dbReference type="PROSITE" id="PS51677">
    <property type="entry name" value="NODB"/>
    <property type="match status" value="1"/>
</dbReference>
<protein>
    <recommendedName>
        <fullName evidence="1">NodB homology domain-containing protein</fullName>
    </recommendedName>
</protein>
<name>A0A8H4RF32_9HELO</name>
<keyword evidence="3" id="KW-1185">Reference proteome</keyword>
<comment type="caution">
    <text evidence="2">The sequence shown here is derived from an EMBL/GenBank/DDBJ whole genome shotgun (WGS) entry which is preliminary data.</text>
</comment>